<evidence type="ECO:0000256" key="2">
    <source>
        <dbReference type="ARBA" id="ARBA00023285"/>
    </source>
</evidence>
<comment type="caution">
    <text evidence="4">The sequence shown here is derived from an EMBL/GenBank/DDBJ whole genome shotgun (WGS) entry which is preliminary data.</text>
</comment>
<name>X1NAS6_9ZZZZ</name>
<protein>
    <recommendedName>
        <fullName evidence="3">B12-binding N-terminal domain-containing protein</fullName>
    </recommendedName>
</protein>
<sequence>METIGERFEKDEIFFPELLMATNAMKAAVALLRPELSKSKAPPAGRYVIGTVEGDAHDKEARTHCII</sequence>
<dbReference type="InterPro" id="IPR050554">
    <property type="entry name" value="Met_Synthase/Corrinoid"/>
</dbReference>
<gene>
    <name evidence="4" type="ORF">S06H3_50179</name>
</gene>
<dbReference type="Pfam" id="PF02607">
    <property type="entry name" value="B12-binding_2"/>
    <property type="match status" value="1"/>
</dbReference>
<dbReference type="GO" id="GO:0008705">
    <property type="term" value="F:methionine synthase activity"/>
    <property type="evidence" value="ECO:0007669"/>
    <property type="project" value="TreeGrafter"/>
</dbReference>
<dbReference type="SUPFAM" id="SSF47644">
    <property type="entry name" value="Methionine synthase domain"/>
    <property type="match status" value="1"/>
</dbReference>
<dbReference type="GO" id="GO:0046872">
    <property type="term" value="F:metal ion binding"/>
    <property type="evidence" value="ECO:0007669"/>
    <property type="project" value="UniProtKB-KW"/>
</dbReference>
<reference evidence="4" key="1">
    <citation type="journal article" date="2014" name="Front. Microbiol.">
        <title>High frequency of phylogenetically diverse reductive dehalogenase-homologous genes in deep subseafloor sedimentary metagenomes.</title>
        <authorList>
            <person name="Kawai M."/>
            <person name="Futagami T."/>
            <person name="Toyoda A."/>
            <person name="Takaki Y."/>
            <person name="Nishi S."/>
            <person name="Hori S."/>
            <person name="Arai W."/>
            <person name="Tsubouchi T."/>
            <person name="Morono Y."/>
            <person name="Uchiyama I."/>
            <person name="Ito T."/>
            <person name="Fujiyama A."/>
            <person name="Inagaki F."/>
            <person name="Takami H."/>
        </authorList>
    </citation>
    <scope>NUCLEOTIDE SEQUENCE</scope>
    <source>
        <strain evidence="4">Expedition CK06-06</strain>
    </source>
</reference>
<dbReference type="AlphaFoldDB" id="X1NAS6"/>
<dbReference type="PANTHER" id="PTHR45833">
    <property type="entry name" value="METHIONINE SYNTHASE"/>
    <property type="match status" value="1"/>
</dbReference>
<dbReference type="Gene3D" id="1.10.1240.10">
    <property type="entry name" value="Methionine synthase domain"/>
    <property type="match status" value="1"/>
</dbReference>
<dbReference type="InterPro" id="IPR003759">
    <property type="entry name" value="Cbl-bd_cap"/>
</dbReference>
<keyword evidence="1" id="KW-0479">Metal-binding</keyword>
<dbReference type="EMBL" id="BARV01031741">
    <property type="protein sequence ID" value="GAI41112.1"/>
    <property type="molecule type" value="Genomic_DNA"/>
</dbReference>
<dbReference type="GO" id="GO:0050667">
    <property type="term" value="P:homocysteine metabolic process"/>
    <property type="evidence" value="ECO:0007669"/>
    <property type="project" value="TreeGrafter"/>
</dbReference>
<evidence type="ECO:0000313" key="4">
    <source>
        <dbReference type="EMBL" id="GAI41112.1"/>
    </source>
</evidence>
<dbReference type="PROSITE" id="PS51337">
    <property type="entry name" value="B12_BINDING_NTER"/>
    <property type="match status" value="1"/>
</dbReference>
<proteinExistence type="predicted"/>
<keyword evidence="2" id="KW-0170">Cobalt</keyword>
<organism evidence="4">
    <name type="scientific">marine sediment metagenome</name>
    <dbReference type="NCBI Taxonomy" id="412755"/>
    <lineage>
        <taxon>unclassified sequences</taxon>
        <taxon>metagenomes</taxon>
        <taxon>ecological metagenomes</taxon>
    </lineage>
</organism>
<feature type="domain" description="B12-binding N-terminal" evidence="3">
    <location>
        <begin position="1"/>
        <end position="44"/>
    </location>
</feature>
<dbReference type="GO" id="GO:0046653">
    <property type="term" value="P:tetrahydrofolate metabolic process"/>
    <property type="evidence" value="ECO:0007669"/>
    <property type="project" value="TreeGrafter"/>
</dbReference>
<evidence type="ECO:0000259" key="3">
    <source>
        <dbReference type="PROSITE" id="PS51337"/>
    </source>
</evidence>
<accession>X1NAS6</accession>
<dbReference type="PANTHER" id="PTHR45833:SF1">
    <property type="entry name" value="METHIONINE SYNTHASE"/>
    <property type="match status" value="1"/>
</dbReference>
<evidence type="ECO:0000256" key="1">
    <source>
        <dbReference type="ARBA" id="ARBA00022723"/>
    </source>
</evidence>
<dbReference type="GO" id="GO:0005829">
    <property type="term" value="C:cytosol"/>
    <property type="evidence" value="ECO:0007669"/>
    <property type="project" value="TreeGrafter"/>
</dbReference>
<dbReference type="InterPro" id="IPR036594">
    <property type="entry name" value="Meth_synthase_dom"/>
</dbReference>